<dbReference type="VEuPathDB" id="VectorBase:CSON006044"/>
<gene>
    <name evidence="1" type="primary">CSON006044</name>
</gene>
<reference evidence="1" key="1">
    <citation type="submission" date="2018-07" db="EMBL/GenBank/DDBJ databases">
        <authorList>
            <person name="Quirk P.G."/>
            <person name="Krulwich T.A."/>
        </authorList>
    </citation>
    <scope>NUCLEOTIDE SEQUENCE</scope>
</reference>
<proteinExistence type="predicted"/>
<name>A0A336LIQ3_CULSO</name>
<dbReference type="SUPFAM" id="SSF50814">
    <property type="entry name" value="Lipocalins"/>
    <property type="match status" value="1"/>
</dbReference>
<evidence type="ECO:0000313" key="1">
    <source>
        <dbReference type="EMBL" id="SSX17962.1"/>
    </source>
</evidence>
<dbReference type="Gene3D" id="2.40.128.20">
    <property type="match status" value="1"/>
</dbReference>
<dbReference type="InterPro" id="IPR012674">
    <property type="entry name" value="Calycin"/>
</dbReference>
<accession>A0A336LIQ3</accession>
<organism evidence="1">
    <name type="scientific">Culicoides sonorensis</name>
    <name type="common">Biting midge</name>
    <dbReference type="NCBI Taxonomy" id="179676"/>
    <lineage>
        <taxon>Eukaryota</taxon>
        <taxon>Metazoa</taxon>
        <taxon>Ecdysozoa</taxon>
        <taxon>Arthropoda</taxon>
        <taxon>Hexapoda</taxon>
        <taxon>Insecta</taxon>
        <taxon>Pterygota</taxon>
        <taxon>Neoptera</taxon>
        <taxon>Endopterygota</taxon>
        <taxon>Diptera</taxon>
        <taxon>Nematocera</taxon>
        <taxon>Chironomoidea</taxon>
        <taxon>Ceratopogonidae</taxon>
        <taxon>Ceratopogoninae</taxon>
        <taxon>Culicoides</taxon>
        <taxon>Monoculicoides</taxon>
    </lineage>
</organism>
<protein>
    <submittedName>
        <fullName evidence="1">CSON006044 protein</fullName>
    </submittedName>
</protein>
<dbReference type="CDD" id="cd00742">
    <property type="entry name" value="FABP"/>
    <property type="match status" value="1"/>
</dbReference>
<sequence>MGELIVDKRSSGIPAPWKGRKYKRVYHENYEAYLKEIGMNPILRKLAAKVPTSVRLIKQQDEYIWRTESTLQSTEVIFKDKEEFLHQRPFLPPVKVNMYFEGFDNCRLIQKGLGDIPFLVVNEFTEKELVQTMTCNGVACKLFFRVV</sequence>
<dbReference type="EMBL" id="UFQT01000022">
    <property type="protein sequence ID" value="SSX17962.1"/>
    <property type="molecule type" value="Genomic_DNA"/>
</dbReference>
<dbReference type="AlphaFoldDB" id="A0A336LIQ3"/>